<evidence type="ECO:0000256" key="1">
    <source>
        <dbReference type="ARBA" id="ARBA00004123"/>
    </source>
</evidence>
<comment type="similarity">
    <text evidence="6">Belongs to the CTF8 family.</text>
</comment>
<reference evidence="9" key="1">
    <citation type="journal article" date="2018" name="Nat. Microbiol.">
        <title>Leveraging single-cell genomics to expand the fungal tree of life.</title>
        <authorList>
            <person name="Ahrendt S.R."/>
            <person name="Quandt C.A."/>
            <person name="Ciobanu D."/>
            <person name="Clum A."/>
            <person name="Salamov A."/>
            <person name="Andreopoulos B."/>
            <person name="Cheng J.F."/>
            <person name="Woyke T."/>
            <person name="Pelin A."/>
            <person name="Henrissat B."/>
            <person name="Reynolds N.K."/>
            <person name="Benny G.L."/>
            <person name="Smith M.E."/>
            <person name="James T.Y."/>
            <person name="Grigoriev I.V."/>
        </authorList>
    </citation>
    <scope>NUCLEOTIDE SEQUENCE [LARGE SCALE GENOMIC DNA]</scope>
    <source>
        <strain evidence="9">ATCC 52028</strain>
    </source>
</reference>
<keyword evidence="3" id="KW-0238">DNA-binding</keyword>
<comment type="subcellular location">
    <subcellularLocation>
        <location evidence="1">Nucleus</location>
    </subcellularLocation>
</comment>
<evidence type="ECO:0000256" key="4">
    <source>
        <dbReference type="ARBA" id="ARBA00023242"/>
    </source>
</evidence>
<dbReference type="GO" id="GO:0006260">
    <property type="term" value="P:DNA replication"/>
    <property type="evidence" value="ECO:0007669"/>
    <property type="project" value="UniProtKB-KW"/>
</dbReference>
<dbReference type="OrthoDB" id="121932at2759"/>
<name>A0A4P9X3Z9_9FUNG</name>
<dbReference type="Proteomes" id="UP000274922">
    <property type="component" value="Unassembled WGS sequence"/>
</dbReference>
<dbReference type="PANTHER" id="PTHR28605:SF1">
    <property type="entry name" value="CHROMOSOME TRANSMISSION FIDELITY FACTOR 8"/>
    <property type="match status" value="1"/>
</dbReference>
<feature type="region of interest" description="Disordered" evidence="7">
    <location>
        <begin position="88"/>
        <end position="107"/>
    </location>
</feature>
<dbReference type="GO" id="GO:0007064">
    <property type="term" value="P:mitotic sister chromatid cohesion"/>
    <property type="evidence" value="ECO:0007669"/>
    <property type="project" value="InterPro"/>
</dbReference>
<dbReference type="PANTHER" id="PTHR28605">
    <property type="entry name" value="CTF8, CHROMOSOME TRANSMISSION FIDELITY FACTOR 8 HOMOLOG (S. CEREVISIAE)"/>
    <property type="match status" value="1"/>
</dbReference>
<evidence type="ECO:0000256" key="3">
    <source>
        <dbReference type="ARBA" id="ARBA00023125"/>
    </source>
</evidence>
<evidence type="ECO:0008006" key="10">
    <source>
        <dbReference type="Google" id="ProtNLM"/>
    </source>
</evidence>
<dbReference type="STRING" id="1555241.A0A4P9X3Z9"/>
<evidence type="ECO:0000256" key="5">
    <source>
        <dbReference type="ARBA" id="ARBA00023306"/>
    </source>
</evidence>
<evidence type="ECO:0000256" key="7">
    <source>
        <dbReference type="SAM" id="MobiDB-lite"/>
    </source>
</evidence>
<dbReference type="InterPro" id="IPR018607">
    <property type="entry name" value="Ctf8"/>
</dbReference>
<gene>
    <name evidence="8" type="ORF">CXG81DRAFT_27500</name>
</gene>
<accession>A0A4P9X3Z9</accession>
<dbReference type="EMBL" id="ML014259">
    <property type="protein sequence ID" value="RKO99762.1"/>
    <property type="molecule type" value="Genomic_DNA"/>
</dbReference>
<evidence type="ECO:0000313" key="9">
    <source>
        <dbReference type="Proteomes" id="UP000274922"/>
    </source>
</evidence>
<proteinExistence type="inferred from homology"/>
<keyword evidence="2" id="KW-0235">DNA replication</keyword>
<evidence type="ECO:0000256" key="6">
    <source>
        <dbReference type="ARBA" id="ARBA00038447"/>
    </source>
</evidence>
<keyword evidence="4" id="KW-0539">Nucleus</keyword>
<keyword evidence="9" id="KW-1185">Reference proteome</keyword>
<evidence type="ECO:0000313" key="8">
    <source>
        <dbReference type="EMBL" id="RKO99762.1"/>
    </source>
</evidence>
<dbReference type="AlphaFoldDB" id="A0A4P9X3Z9"/>
<sequence length="149" mass="16434">MVQVPLQLPIPGEREPATWAIVEVQGVLEALHAPGVDGLPLGRVAMNAKGKPTLQIGHHQLEGQHVKLKKPLMLVRRDRHTDAAVRARNRVRSDDGNDDSDDDNEASHDGVEYVAETIIRHKLLFNVRPTYVISAQHQGMQALGRPGAR</sequence>
<organism evidence="8 9">
    <name type="scientific">Caulochytrium protostelioides</name>
    <dbReference type="NCBI Taxonomy" id="1555241"/>
    <lineage>
        <taxon>Eukaryota</taxon>
        <taxon>Fungi</taxon>
        <taxon>Fungi incertae sedis</taxon>
        <taxon>Chytridiomycota</taxon>
        <taxon>Chytridiomycota incertae sedis</taxon>
        <taxon>Chytridiomycetes</taxon>
        <taxon>Caulochytriales</taxon>
        <taxon>Caulochytriaceae</taxon>
        <taxon>Caulochytrium</taxon>
    </lineage>
</organism>
<evidence type="ECO:0000256" key="2">
    <source>
        <dbReference type="ARBA" id="ARBA00022705"/>
    </source>
</evidence>
<keyword evidence="5" id="KW-0131">Cell cycle</keyword>
<dbReference type="Pfam" id="PF09696">
    <property type="entry name" value="Ctf8"/>
    <property type="match status" value="1"/>
</dbReference>
<dbReference type="GO" id="GO:0003677">
    <property type="term" value="F:DNA binding"/>
    <property type="evidence" value="ECO:0007669"/>
    <property type="project" value="UniProtKB-KW"/>
</dbReference>
<protein>
    <recommendedName>
        <fullName evidence="10">Chromosome transmission fidelity protein 8</fullName>
    </recommendedName>
</protein>
<dbReference type="GO" id="GO:0031390">
    <property type="term" value="C:Ctf18 RFC-like complex"/>
    <property type="evidence" value="ECO:0007669"/>
    <property type="project" value="InterPro"/>
</dbReference>